<proteinExistence type="predicted"/>
<accession>A0AAE1AQD0</accession>
<organism evidence="1 2">
    <name type="scientific">Elysia crispata</name>
    <name type="common">lettuce slug</name>
    <dbReference type="NCBI Taxonomy" id="231223"/>
    <lineage>
        <taxon>Eukaryota</taxon>
        <taxon>Metazoa</taxon>
        <taxon>Spiralia</taxon>
        <taxon>Lophotrochozoa</taxon>
        <taxon>Mollusca</taxon>
        <taxon>Gastropoda</taxon>
        <taxon>Heterobranchia</taxon>
        <taxon>Euthyneura</taxon>
        <taxon>Panpulmonata</taxon>
        <taxon>Sacoglossa</taxon>
        <taxon>Placobranchoidea</taxon>
        <taxon>Plakobranchidae</taxon>
        <taxon>Elysia</taxon>
    </lineage>
</organism>
<gene>
    <name evidence="1" type="ORF">RRG08_026787</name>
</gene>
<reference evidence="1" key="1">
    <citation type="journal article" date="2023" name="G3 (Bethesda)">
        <title>A reference genome for the long-term kleptoplast-retaining sea slug Elysia crispata morphotype clarki.</title>
        <authorList>
            <person name="Eastman K.E."/>
            <person name="Pendleton A.L."/>
            <person name="Shaikh M.A."/>
            <person name="Suttiyut T."/>
            <person name="Ogas R."/>
            <person name="Tomko P."/>
            <person name="Gavelis G."/>
            <person name="Widhalm J.R."/>
            <person name="Wisecaver J.H."/>
        </authorList>
    </citation>
    <scope>NUCLEOTIDE SEQUENCE</scope>
    <source>
        <strain evidence="1">ECLA1</strain>
    </source>
</reference>
<evidence type="ECO:0000313" key="2">
    <source>
        <dbReference type="Proteomes" id="UP001283361"/>
    </source>
</evidence>
<evidence type="ECO:0000313" key="1">
    <source>
        <dbReference type="EMBL" id="KAK3791884.1"/>
    </source>
</evidence>
<comment type="caution">
    <text evidence="1">The sequence shown here is derived from an EMBL/GenBank/DDBJ whole genome shotgun (WGS) entry which is preliminary data.</text>
</comment>
<keyword evidence="2" id="KW-1185">Reference proteome</keyword>
<dbReference type="AlphaFoldDB" id="A0AAE1AQD0"/>
<dbReference type="EMBL" id="JAWDGP010001428">
    <property type="protein sequence ID" value="KAK3791884.1"/>
    <property type="molecule type" value="Genomic_DNA"/>
</dbReference>
<dbReference type="Proteomes" id="UP001283361">
    <property type="component" value="Unassembled WGS sequence"/>
</dbReference>
<name>A0AAE1AQD0_9GAST</name>
<sequence length="80" mass="8932">MRKQKARAPRPANHEAVFTFPIVHLALPIQKALKTSFLPPAPEPRYRSGGLIDFCVDRPIKAFHQTGKRGTIAGRTRVTV</sequence>
<protein>
    <submittedName>
        <fullName evidence="1">Uncharacterized protein</fullName>
    </submittedName>
</protein>